<evidence type="ECO:0000313" key="2">
    <source>
        <dbReference type="EMBL" id="PST40353.1"/>
    </source>
</evidence>
<reference evidence="3" key="1">
    <citation type="submission" date="2018-03" db="EMBL/GenBank/DDBJ databases">
        <title>Lachnoclostridium SNUG30370 gen.nov., sp.nov., isolated from human faeces.</title>
        <authorList>
            <person name="Seo B."/>
            <person name="Jeon K."/>
            <person name="Ko G."/>
        </authorList>
    </citation>
    <scope>NUCLEOTIDE SEQUENCE [LARGE SCALE GENOMIC DNA]</scope>
    <source>
        <strain evidence="3">SNUG30370</strain>
    </source>
</reference>
<dbReference type="InterPro" id="IPR035965">
    <property type="entry name" value="PAS-like_dom_sf"/>
</dbReference>
<dbReference type="PANTHER" id="PTHR45138:SF6">
    <property type="entry name" value="DIGUANYLATE CYCLASE DGCN"/>
    <property type="match status" value="1"/>
</dbReference>
<dbReference type="Proteomes" id="UP000241201">
    <property type="component" value="Unassembled WGS sequence"/>
</dbReference>
<dbReference type="GO" id="GO:1902201">
    <property type="term" value="P:negative regulation of bacterial-type flagellum-dependent cell motility"/>
    <property type="evidence" value="ECO:0007669"/>
    <property type="project" value="TreeGrafter"/>
</dbReference>
<dbReference type="SMART" id="SM00267">
    <property type="entry name" value="GGDEF"/>
    <property type="match status" value="1"/>
</dbReference>
<proteinExistence type="predicted"/>
<protein>
    <submittedName>
        <fullName evidence="2">GGDEF domain-containing protein</fullName>
    </submittedName>
</protein>
<dbReference type="InterPro" id="IPR000160">
    <property type="entry name" value="GGDEF_dom"/>
</dbReference>
<dbReference type="PROSITE" id="PS50887">
    <property type="entry name" value="GGDEF"/>
    <property type="match status" value="1"/>
</dbReference>
<dbReference type="Pfam" id="PF00990">
    <property type="entry name" value="GGDEF"/>
    <property type="match status" value="1"/>
</dbReference>
<dbReference type="Gene3D" id="3.30.450.20">
    <property type="entry name" value="PAS domain"/>
    <property type="match status" value="1"/>
</dbReference>
<accession>A0A2T3FYN1</accession>
<dbReference type="NCBIfam" id="TIGR00254">
    <property type="entry name" value="GGDEF"/>
    <property type="match status" value="1"/>
</dbReference>
<keyword evidence="3" id="KW-1185">Reference proteome</keyword>
<dbReference type="RefSeq" id="WP_106987958.1">
    <property type="nucleotide sequence ID" value="NZ_JADPLM010000009.1"/>
</dbReference>
<evidence type="ECO:0000313" key="3">
    <source>
        <dbReference type="Proteomes" id="UP000241201"/>
    </source>
</evidence>
<comment type="caution">
    <text evidence="2">The sequence shown here is derived from an EMBL/GenBank/DDBJ whole genome shotgun (WGS) entry which is preliminary data.</text>
</comment>
<dbReference type="GeneID" id="77472150"/>
<dbReference type="GO" id="GO:0043709">
    <property type="term" value="P:cell adhesion involved in single-species biofilm formation"/>
    <property type="evidence" value="ECO:0007669"/>
    <property type="project" value="TreeGrafter"/>
</dbReference>
<dbReference type="EMBL" id="PYLP01000007">
    <property type="protein sequence ID" value="PST40353.1"/>
    <property type="molecule type" value="Genomic_DNA"/>
</dbReference>
<dbReference type="CDD" id="cd01949">
    <property type="entry name" value="GGDEF"/>
    <property type="match status" value="1"/>
</dbReference>
<dbReference type="InterPro" id="IPR043128">
    <property type="entry name" value="Rev_trsase/Diguanyl_cyclase"/>
</dbReference>
<dbReference type="InterPro" id="IPR050469">
    <property type="entry name" value="Diguanylate_Cyclase"/>
</dbReference>
<feature type="domain" description="GGDEF" evidence="1">
    <location>
        <begin position="124"/>
        <end position="251"/>
    </location>
</feature>
<dbReference type="SUPFAM" id="SSF55785">
    <property type="entry name" value="PYP-like sensor domain (PAS domain)"/>
    <property type="match status" value="1"/>
</dbReference>
<dbReference type="AlphaFoldDB" id="A0A2T3FYN1"/>
<sequence>MCALVNGGKENSIIGKTDKEIQKNKELGQLYYEDDLKIIETGKGSDYISEFPFETGSLYYEIRKNPVFHQDKIIGIIGIVTDVTKQIRLEKELEELSFTDKLTGLYNRNYMEVRSKNYVRKDDFPTSLIMIDCNYLKEVNDHLGHEYGDLLLQRIANSIQETISKESIAIRVGGDEFLILCPHHDHQQAEKLIEQLQESFHSKTDNILKLDAAFGYYTAMDDTLPFKEAFYIADKNMYAHKKIIHQQRNHK</sequence>
<dbReference type="GO" id="GO:0052621">
    <property type="term" value="F:diguanylate cyclase activity"/>
    <property type="evidence" value="ECO:0007669"/>
    <property type="project" value="TreeGrafter"/>
</dbReference>
<name>A0A2T3FYN1_9FIRM</name>
<dbReference type="PANTHER" id="PTHR45138">
    <property type="entry name" value="REGULATORY COMPONENTS OF SENSORY TRANSDUCTION SYSTEM"/>
    <property type="match status" value="1"/>
</dbReference>
<organism evidence="2 3">
    <name type="scientific">Faecalibacillus faecis</name>
    <dbReference type="NCBI Taxonomy" id="1982628"/>
    <lineage>
        <taxon>Bacteria</taxon>
        <taxon>Bacillati</taxon>
        <taxon>Bacillota</taxon>
        <taxon>Erysipelotrichia</taxon>
        <taxon>Erysipelotrichales</taxon>
        <taxon>Coprobacillaceae</taxon>
        <taxon>Faecalibacillus</taxon>
    </lineage>
</organism>
<dbReference type="InterPro" id="IPR029787">
    <property type="entry name" value="Nucleotide_cyclase"/>
</dbReference>
<evidence type="ECO:0000259" key="1">
    <source>
        <dbReference type="PROSITE" id="PS50887"/>
    </source>
</evidence>
<dbReference type="SUPFAM" id="SSF55073">
    <property type="entry name" value="Nucleotide cyclase"/>
    <property type="match status" value="1"/>
</dbReference>
<gene>
    <name evidence="2" type="ORF">C7U55_07005</name>
</gene>
<dbReference type="GO" id="GO:0005886">
    <property type="term" value="C:plasma membrane"/>
    <property type="evidence" value="ECO:0007669"/>
    <property type="project" value="TreeGrafter"/>
</dbReference>
<dbReference type="Gene3D" id="3.30.70.270">
    <property type="match status" value="1"/>
</dbReference>